<dbReference type="PATRIC" id="fig|1610491.3.peg.3023"/>
<dbReference type="Proteomes" id="UP000050580">
    <property type="component" value="Unassembled WGS sequence"/>
</dbReference>
<name>A0A0U1PWR0_9BURK</name>
<reference evidence="6 7" key="1">
    <citation type="submission" date="2015-05" db="EMBL/GenBank/DDBJ databases">
        <title>Draft genome sequence of Lampropedia sp. CT6, isolated from the microbial mat of a hot water spring, located at Manikaran, India.</title>
        <authorList>
            <person name="Tripathi C."/>
            <person name="Rani P."/>
            <person name="Mahato N.K."/>
            <person name="Lal R."/>
        </authorList>
    </citation>
    <scope>NUCLEOTIDE SEQUENCE [LARGE SCALE GENOMIC DNA]</scope>
    <source>
        <strain evidence="6 7">CT6</strain>
    </source>
</reference>
<dbReference type="Pfam" id="PF00207">
    <property type="entry name" value="A2M"/>
    <property type="match status" value="1"/>
</dbReference>
<evidence type="ECO:0000256" key="1">
    <source>
        <dbReference type="ARBA" id="ARBA00010556"/>
    </source>
</evidence>
<comment type="similarity">
    <text evidence="1">Belongs to the protease inhibitor I39 (alpha-2-macroglobulin) family. Bacterial alpha-2-macroglobulin subfamily.</text>
</comment>
<evidence type="ECO:0000313" key="6">
    <source>
        <dbReference type="EMBL" id="KKW66877.1"/>
    </source>
</evidence>
<comment type="caution">
    <text evidence="6">The sequence shown here is derived from an EMBL/GenBank/DDBJ whole genome shotgun (WGS) entry which is preliminary data.</text>
</comment>
<organism evidence="6 7">
    <name type="scientific">Lampropedia cohaerens</name>
    <dbReference type="NCBI Taxonomy" id="1610491"/>
    <lineage>
        <taxon>Bacteria</taxon>
        <taxon>Pseudomonadati</taxon>
        <taxon>Pseudomonadota</taxon>
        <taxon>Betaproteobacteria</taxon>
        <taxon>Burkholderiales</taxon>
        <taxon>Comamonadaceae</taxon>
        <taxon>Lampropedia</taxon>
    </lineage>
</organism>
<dbReference type="EMBL" id="LBNQ01000041">
    <property type="protein sequence ID" value="KKW66877.1"/>
    <property type="molecule type" value="Genomic_DNA"/>
</dbReference>
<accession>A0A0U1PWR0</accession>
<dbReference type="GO" id="GO:0004866">
    <property type="term" value="F:endopeptidase inhibitor activity"/>
    <property type="evidence" value="ECO:0007669"/>
    <property type="project" value="InterPro"/>
</dbReference>
<dbReference type="Pfam" id="PF11974">
    <property type="entry name" value="bMG3"/>
    <property type="match status" value="1"/>
</dbReference>
<dbReference type="Pfam" id="PF01835">
    <property type="entry name" value="MG2"/>
    <property type="match status" value="1"/>
</dbReference>
<dbReference type="InterPro" id="IPR051802">
    <property type="entry name" value="YfhM-like"/>
</dbReference>
<dbReference type="InterPro" id="IPR021868">
    <property type="entry name" value="Alpha_2_Macroglob_MG3"/>
</dbReference>
<keyword evidence="3" id="KW-0732">Signal</keyword>
<dbReference type="InterPro" id="IPR002890">
    <property type="entry name" value="MG2"/>
</dbReference>
<dbReference type="InterPro" id="IPR041246">
    <property type="entry name" value="Bact_MG10"/>
</dbReference>
<evidence type="ECO:0008006" key="8">
    <source>
        <dbReference type="Google" id="ProtNLM"/>
    </source>
</evidence>
<protein>
    <recommendedName>
        <fullName evidence="8">Alpha-2-macroglobulin</fullName>
    </recommendedName>
</protein>
<evidence type="ECO:0000313" key="7">
    <source>
        <dbReference type="Proteomes" id="UP000050580"/>
    </source>
</evidence>
<evidence type="ECO:0000259" key="4">
    <source>
        <dbReference type="SMART" id="SM01359"/>
    </source>
</evidence>
<dbReference type="PANTHER" id="PTHR40094:SF1">
    <property type="entry name" value="UBIQUITIN DOMAIN-CONTAINING PROTEIN"/>
    <property type="match status" value="1"/>
</dbReference>
<evidence type="ECO:0000256" key="2">
    <source>
        <dbReference type="SAM" id="MobiDB-lite"/>
    </source>
</evidence>
<dbReference type="InterPro" id="IPR001599">
    <property type="entry name" value="Macroglobln_a2"/>
</dbReference>
<sequence length="2014" mass="219183">MAILRNVAVPVIAAVLATPALAARLQNITPGGEVAEPAQVVVTLQEAAVPLGQADAPAPVQVRCDNDTAEGTGRWVDERRWVYDFSSALVSGIACTVTPDTQFRDLNGQPLAPFTHHFNTGGPRVVDILPETWDTTGIDEQQYFILQLSGPAEPASIQAHAWCSASDMGERIAIQMLPAEQTQEILRVQRPYLRDEVDAQTLVGLACQRRFTPGSKVQLVWGGGIAAPNGLKTSAPQQFEYTVRTPFEATFSCQREQASSGCIPVLPMELTFSAPVAMQWLSQIILATDQRQWHATALIQDRWGYSVEETITTEQWLAEPDKHAGKTFTAVRFEGPFPEQARFQITLPESLLDDAGRPLHNTASFPLQVATDAAPPLAKFATGDFAVIERFAEGYRQQPLVPVTLRAVETPLPVRVLRLDSDADIIEWMFRTDRLRPGQYVARDEALELGVPRLPEYHNPSAASRQPRAVEARMLSLLEAQPQAQTLQLPASSDNPDRRATEVVGIPVEPGFQVLEIASPVLGQALLDPDYRGGRTLYARTTVLVTNLAVHFKLGAENAMAWVTELDSGQPVAGAAVQVNRCDGSIVATATTDAQGIARFDDLAGRAPECSRAGMRYWNHGAYMVSARSKDGKDLGLVWTNWQRGIESWRFNVPTDYQLRAHAPVAHTVLDRTLLRAGETVSMKHIVREQSLQGFAAPAPESAALPDTMVVRHLGSGREFEQPLAWSATSGGGVLATSQLQLPRRAPLGRYSVTLHGGAHRYGVTTASFRVEEFRLPVMQGTLAPIGEPDGAAAEALPMQLHLGYVSGGPAANWPVQVSAMLEPHSIQFPDYAAYTFAAPRLRTADGDVSGDAAPAQRLLLDKHPLKLDAQGNVTFEIEELNSQANRDGAAAQPRNLRVEATFSDPNGEMQTLTRLHTLWPADTLVGLSTDSWISVDKPLPVRTIALTPSGQPVAQASVTVRARTHTTLTSRKRMVGGFYKYEHHYESKDLGTVCEGRSDASGRFDCVLTLDVPGEVELIAEVSDARQRRFAAATSVWVTRKGQLWFDGEASDRMDVLAEKPSYQPGETARFQVRMPYRKATALVAVEREGIVETHVVDLAGDDPSFTLRVDEAWSPNIYVSVLALRGRLREVPWYSFFTWGFRSPVVWWRAWRADTGEDAPPPTAMVDLSKPSYRFGVAAIRVGHEGHRLHVRVTPDKPRYATGETASLTIQATLPDGSPAAHGEVALAVVDQALLELAPNPSWDLLAAMMQTRSWAVQTSTAQMEVVGRRHYGRKAAPAGGGGGSSGDGATRELFDTLLAWLPRVPLDAQGRATVQIPINDSITTFLATAVAEAGVQYFGTGSTALVVAQDLQIISGLPPVVREGDDYDARFTLRNASDADLTVEVSASHGEQPLPPQRVTIAAGTAETLHWRVTTPSLPLDMPQANQPWRLQARATAADGSALQADAPADRVALTQTIVPSTPVTVRQASLRQIAGPIAVQVGMPAGAIEGRGGVRVEAQASLAGDLMPGLQRWWRWYPYACIEQRHGKAIGLMNLAAMEGVLADLPDYLDDDGLAAYFPPRRPDSGNIYLTAHLLAVDAVLGTLGEEGMRMDEATRQRMLNALTRVVEGRLDRPTQAPRQDRTVTQLMLIAALAGHGVASPSMLEPLTIAPQRLPTHALLDWLSILKQMPQLPGHAEKLTAVEQQLHSRILQTGAQVLFTTERNDDWWWMMQNGDSNAARLVLLTADLPGWQQDIGNLASGLLARQRDGAWSTTTANVWGQLAIRRFAQLHEREPVSGSLQAQLGAAQQTRAWPSQQEQAGGSVSSPTNTSTERLQMDFAWPDAIARVGDPDNASRLRITQQGSGKPWVTISALAAVPLTQPVSSGLRVEKTITPLVQAQPGQWQAGDIYRVNLVIHSQGEAGLSALSDPIPAGSTILGSGLGRDSAIATADDASRRDWSVAWEERKMDMMRVYFDYLRQGQTRYSYTVRLNQPGTFTLPPTRVEALYMQQVFGEVPNPVFNIGALPATP</sequence>
<feature type="domain" description="Alpha-2-macroglobulin" evidence="5">
    <location>
        <begin position="1301"/>
        <end position="1390"/>
    </location>
</feature>
<evidence type="ECO:0000259" key="5">
    <source>
        <dbReference type="SMART" id="SM01360"/>
    </source>
</evidence>
<gene>
    <name evidence="6" type="ORF">AAV94_14255</name>
</gene>
<feature type="domain" description="Alpha-2-macroglobulin bait region" evidence="4">
    <location>
        <begin position="1055"/>
        <end position="1239"/>
    </location>
</feature>
<dbReference type="Pfam" id="PF07703">
    <property type="entry name" value="A2M_BRD"/>
    <property type="match status" value="1"/>
</dbReference>
<keyword evidence="7" id="KW-1185">Reference proteome</keyword>
<dbReference type="InterPro" id="IPR011625">
    <property type="entry name" value="A2M_N_BRD"/>
</dbReference>
<feature type="signal peptide" evidence="3">
    <location>
        <begin position="1"/>
        <end position="22"/>
    </location>
</feature>
<dbReference type="Pfam" id="PF17973">
    <property type="entry name" value="bMG10"/>
    <property type="match status" value="1"/>
</dbReference>
<dbReference type="SMART" id="SM01359">
    <property type="entry name" value="A2M_N_2"/>
    <property type="match status" value="1"/>
</dbReference>
<dbReference type="PANTHER" id="PTHR40094">
    <property type="entry name" value="ALPHA-2-MACROGLOBULIN HOMOLOG"/>
    <property type="match status" value="1"/>
</dbReference>
<dbReference type="SUPFAM" id="SSF49478">
    <property type="entry name" value="Cna protein B-type domain"/>
    <property type="match status" value="1"/>
</dbReference>
<dbReference type="RefSeq" id="WP_046742851.1">
    <property type="nucleotide sequence ID" value="NZ_LBNQ01000041.1"/>
</dbReference>
<evidence type="ECO:0000256" key="3">
    <source>
        <dbReference type="SAM" id="SignalP"/>
    </source>
</evidence>
<dbReference type="SMART" id="SM01360">
    <property type="entry name" value="A2M"/>
    <property type="match status" value="1"/>
</dbReference>
<feature type="compositionally biased region" description="Polar residues" evidence="2">
    <location>
        <begin position="1794"/>
        <end position="1814"/>
    </location>
</feature>
<feature type="region of interest" description="Disordered" evidence="2">
    <location>
        <begin position="1783"/>
        <end position="1814"/>
    </location>
</feature>
<dbReference type="STRING" id="1610491.AAV94_14255"/>
<proteinExistence type="inferred from homology"/>
<dbReference type="Gene3D" id="2.60.40.1930">
    <property type="match status" value="1"/>
</dbReference>
<feature type="chain" id="PRO_5006712975" description="Alpha-2-macroglobulin" evidence="3">
    <location>
        <begin position="23"/>
        <end position="2014"/>
    </location>
</feature>
<feature type="compositionally biased region" description="Low complexity" evidence="2">
    <location>
        <begin position="1783"/>
        <end position="1793"/>
    </location>
</feature>